<feature type="region of interest" description="Disordered" evidence="1">
    <location>
        <begin position="1"/>
        <end position="33"/>
    </location>
</feature>
<name>A0AA38MCZ8_9CUCU</name>
<evidence type="ECO:0000313" key="3">
    <source>
        <dbReference type="EMBL" id="KAJ3651802.1"/>
    </source>
</evidence>
<gene>
    <name evidence="3" type="ORF">Zmor_017813</name>
</gene>
<dbReference type="SMART" id="SM00703">
    <property type="entry name" value="NRF"/>
    <property type="match status" value="1"/>
</dbReference>
<proteinExistence type="predicted"/>
<keyword evidence="4" id="KW-1185">Reference proteome</keyword>
<reference evidence="3" key="1">
    <citation type="journal article" date="2023" name="G3 (Bethesda)">
        <title>Whole genome assemblies of Zophobas morio and Tenebrio molitor.</title>
        <authorList>
            <person name="Kaur S."/>
            <person name="Stinson S.A."/>
            <person name="diCenzo G.C."/>
        </authorList>
    </citation>
    <scope>NUCLEOTIDE SEQUENCE</scope>
    <source>
        <strain evidence="3">QUZm001</strain>
    </source>
</reference>
<evidence type="ECO:0000259" key="2">
    <source>
        <dbReference type="SMART" id="SM00703"/>
    </source>
</evidence>
<evidence type="ECO:0000313" key="4">
    <source>
        <dbReference type="Proteomes" id="UP001168821"/>
    </source>
</evidence>
<sequence length="211" mass="23134">MKTQASTPMELGTKSIGRSAHTPKGGRSRINPRSSPLILKERCNPATKCFNYKSYNIQISPRLPPKSDDFARSLLLPSKNQTIRGGLECVLPLKERNKLLKNNLLGILYNDNLDKTCVSDLNALFSDASSFKHWALQMLDATGKIYPGLLNGNINLIGDYEECLAINESKNGRRISGKYCTLALTMGNSGISPLATSLKQGPSSKQSHLQP</sequence>
<organism evidence="3 4">
    <name type="scientific">Zophobas morio</name>
    <dbReference type="NCBI Taxonomy" id="2755281"/>
    <lineage>
        <taxon>Eukaryota</taxon>
        <taxon>Metazoa</taxon>
        <taxon>Ecdysozoa</taxon>
        <taxon>Arthropoda</taxon>
        <taxon>Hexapoda</taxon>
        <taxon>Insecta</taxon>
        <taxon>Pterygota</taxon>
        <taxon>Neoptera</taxon>
        <taxon>Endopterygota</taxon>
        <taxon>Coleoptera</taxon>
        <taxon>Polyphaga</taxon>
        <taxon>Cucujiformia</taxon>
        <taxon>Tenebrionidae</taxon>
        <taxon>Zophobas</taxon>
    </lineage>
</organism>
<accession>A0AA38MCZ8</accession>
<dbReference type="EMBL" id="JALNTZ010000005">
    <property type="protein sequence ID" value="KAJ3651802.1"/>
    <property type="molecule type" value="Genomic_DNA"/>
</dbReference>
<feature type="domain" description="Nose resistant-to-fluoxetine protein N-terminal" evidence="2">
    <location>
        <begin position="114"/>
        <end position="207"/>
    </location>
</feature>
<dbReference type="InterPro" id="IPR052728">
    <property type="entry name" value="O2_lipid_transport_reg"/>
</dbReference>
<dbReference type="Pfam" id="PF20146">
    <property type="entry name" value="NRF"/>
    <property type="match status" value="1"/>
</dbReference>
<dbReference type="Proteomes" id="UP001168821">
    <property type="component" value="Unassembled WGS sequence"/>
</dbReference>
<comment type="caution">
    <text evidence="3">The sequence shown here is derived from an EMBL/GenBank/DDBJ whole genome shotgun (WGS) entry which is preliminary data.</text>
</comment>
<evidence type="ECO:0000256" key="1">
    <source>
        <dbReference type="SAM" id="MobiDB-lite"/>
    </source>
</evidence>
<dbReference type="PANTHER" id="PTHR11161:SF72">
    <property type="entry name" value="FI21449P1"/>
    <property type="match status" value="1"/>
</dbReference>
<dbReference type="PANTHER" id="PTHR11161">
    <property type="entry name" value="O-ACYLTRANSFERASE"/>
    <property type="match status" value="1"/>
</dbReference>
<protein>
    <recommendedName>
        <fullName evidence="2">Nose resistant-to-fluoxetine protein N-terminal domain-containing protein</fullName>
    </recommendedName>
</protein>
<dbReference type="AlphaFoldDB" id="A0AA38MCZ8"/>
<dbReference type="InterPro" id="IPR006621">
    <property type="entry name" value="Nose-resist-to-fluoxetine_N"/>
</dbReference>